<dbReference type="OrthoDB" id="10384690at2759"/>
<feature type="region of interest" description="Disordered" evidence="1">
    <location>
        <begin position="32"/>
        <end position="51"/>
    </location>
</feature>
<accession>A0A0V1FN27</accession>
<gene>
    <name evidence="2" type="ORF">T4D_9453</name>
</gene>
<evidence type="ECO:0000313" key="3">
    <source>
        <dbReference type="Proteomes" id="UP000054995"/>
    </source>
</evidence>
<organism evidence="2 3">
    <name type="scientific">Trichinella pseudospiralis</name>
    <name type="common">Parasitic roundworm</name>
    <dbReference type="NCBI Taxonomy" id="6337"/>
    <lineage>
        <taxon>Eukaryota</taxon>
        <taxon>Metazoa</taxon>
        <taxon>Ecdysozoa</taxon>
        <taxon>Nematoda</taxon>
        <taxon>Enoplea</taxon>
        <taxon>Dorylaimia</taxon>
        <taxon>Trichinellida</taxon>
        <taxon>Trichinellidae</taxon>
        <taxon>Trichinella</taxon>
    </lineage>
</organism>
<reference evidence="2 3" key="1">
    <citation type="submission" date="2015-01" db="EMBL/GenBank/DDBJ databases">
        <title>Evolution of Trichinella species and genotypes.</title>
        <authorList>
            <person name="Korhonen P.K."/>
            <person name="Edoardo P."/>
            <person name="Giuseppe L.R."/>
            <person name="Gasser R.B."/>
        </authorList>
    </citation>
    <scope>NUCLEOTIDE SEQUENCE [LARGE SCALE GENOMIC DNA]</scope>
    <source>
        <strain evidence="2">ISS470</strain>
    </source>
</reference>
<dbReference type="Proteomes" id="UP000054995">
    <property type="component" value="Unassembled WGS sequence"/>
</dbReference>
<keyword evidence="3" id="KW-1185">Reference proteome</keyword>
<name>A0A0V1FN27_TRIPS</name>
<dbReference type="AlphaFoldDB" id="A0A0V1FN27"/>
<dbReference type="EMBL" id="JYDT01000055">
    <property type="protein sequence ID" value="KRY87435.1"/>
    <property type="molecule type" value="Genomic_DNA"/>
</dbReference>
<comment type="caution">
    <text evidence="2">The sequence shown here is derived from an EMBL/GenBank/DDBJ whole genome shotgun (WGS) entry which is preliminary data.</text>
</comment>
<evidence type="ECO:0000256" key="1">
    <source>
        <dbReference type="SAM" id="MobiDB-lite"/>
    </source>
</evidence>
<evidence type="ECO:0000313" key="2">
    <source>
        <dbReference type="EMBL" id="KRY87435.1"/>
    </source>
</evidence>
<protein>
    <submittedName>
        <fullName evidence="2">Uncharacterized protein</fullName>
    </submittedName>
</protein>
<proteinExistence type="predicted"/>
<sequence length="102" mass="11786">MAGHGCYELSQDCPKGRSVELSSRLILAEMPELNQTEPAKTRHNAKRHTVISDSVTQQQINSFVYFTKQRTTMRISKNQSYKNLKLYKLELSCVINSEFKFL</sequence>